<keyword evidence="3" id="KW-1185">Reference proteome</keyword>
<protein>
    <recommendedName>
        <fullName evidence="1">Ribosomal RNA large subunit methyltransferase K/L-like methyltransferase domain-containing protein</fullName>
    </recommendedName>
</protein>
<name>A0ABN8GTX9_9BACL</name>
<reference evidence="2" key="1">
    <citation type="submission" date="2022-01" db="EMBL/GenBank/DDBJ databases">
        <authorList>
            <person name="Criscuolo A."/>
        </authorList>
    </citation>
    <scope>NUCLEOTIDE SEQUENCE</scope>
    <source>
        <strain evidence="2">CIP111893</strain>
    </source>
</reference>
<dbReference type="SUPFAM" id="SSF53335">
    <property type="entry name" value="S-adenosyl-L-methionine-dependent methyltransferases"/>
    <property type="match status" value="1"/>
</dbReference>
<dbReference type="InterPro" id="IPR029063">
    <property type="entry name" value="SAM-dependent_MTases_sf"/>
</dbReference>
<proteinExistence type="predicted"/>
<evidence type="ECO:0000259" key="1">
    <source>
        <dbReference type="Pfam" id="PF01170"/>
    </source>
</evidence>
<dbReference type="PANTHER" id="PTHR14911">
    <property type="entry name" value="THUMP DOMAIN-CONTAINING"/>
    <property type="match status" value="1"/>
</dbReference>
<evidence type="ECO:0000313" key="2">
    <source>
        <dbReference type="EMBL" id="CAH1217955.1"/>
    </source>
</evidence>
<dbReference type="PANTHER" id="PTHR14911:SF13">
    <property type="entry name" value="TRNA (GUANINE(6)-N2)-METHYLTRANSFERASE THUMP3"/>
    <property type="match status" value="1"/>
</dbReference>
<sequence length="319" mass="35272">MQVGNAGSPIYLYTFVCHEDEAELCAMELRVLFGCAGERGYLLSAIDVPLGRSPFIKNKLDIWFRGCDIAGIAEYAAGIELNNATFKVSFIATDGSESYEDKRGIERQIGGSIRGKAEMREPQRSFGAANIHGEWVFGEYGKSEPVWLKYNEKPQHYSTALSTRVARAIVNIAAPQPEGLRVIDPCCGIGTVIIEAMSMGINIVGADINPLAIRGARINLAYYGMPDVVRLTDMRTLSGHYDVAIIDLPYNLCSTLSDEERLSMLQSGRRLADRIIIVTTEDVDESIAQAELRIDDRCIVRKGRFERHILLCSSKSKLA</sequence>
<dbReference type="Proteomes" id="UP000838686">
    <property type="component" value="Unassembled WGS sequence"/>
</dbReference>
<dbReference type="RefSeq" id="WP_236344801.1">
    <property type="nucleotide sequence ID" value="NZ_CAKMMF010000029.1"/>
</dbReference>
<evidence type="ECO:0000313" key="3">
    <source>
        <dbReference type="Proteomes" id="UP000838686"/>
    </source>
</evidence>
<dbReference type="InterPro" id="IPR000241">
    <property type="entry name" value="RlmKL-like_Mtase"/>
</dbReference>
<feature type="domain" description="Ribosomal RNA large subunit methyltransferase K/L-like methyltransferase" evidence="1">
    <location>
        <begin position="154"/>
        <end position="251"/>
    </location>
</feature>
<dbReference type="Pfam" id="PF01170">
    <property type="entry name" value="UPF0020"/>
    <property type="match status" value="1"/>
</dbReference>
<dbReference type="EMBL" id="CAKMMF010000029">
    <property type="protein sequence ID" value="CAH1217955.1"/>
    <property type="molecule type" value="Genomic_DNA"/>
</dbReference>
<organism evidence="2 3">
    <name type="scientific">Paenibacillus plantiphilus</name>
    <dbReference type="NCBI Taxonomy" id="2905650"/>
    <lineage>
        <taxon>Bacteria</taxon>
        <taxon>Bacillati</taxon>
        <taxon>Bacillota</taxon>
        <taxon>Bacilli</taxon>
        <taxon>Bacillales</taxon>
        <taxon>Paenibacillaceae</taxon>
        <taxon>Paenibacillus</taxon>
    </lineage>
</organism>
<gene>
    <name evidence="2" type="ORF">PAECIP111893_04337</name>
</gene>
<accession>A0ABN8GTX9</accession>
<dbReference type="Gene3D" id="3.40.50.150">
    <property type="entry name" value="Vaccinia Virus protein VP39"/>
    <property type="match status" value="1"/>
</dbReference>
<dbReference type="CDD" id="cd02440">
    <property type="entry name" value="AdoMet_MTases"/>
    <property type="match status" value="1"/>
</dbReference>
<comment type="caution">
    <text evidence="2">The sequence shown here is derived from an EMBL/GenBank/DDBJ whole genome shotgun (WGS) entry which is preliminary data.</text>
</comment>